<keyword evidence="4" id="KW-0408">Iron</keyword>
<feature type="compositionally biased region" description="Polar residues" evidence="6">
    <location>
        <begin position="1"/>
        <end position="17"/>
    </location>
</feature>
<evidence type="ECO:0000313" key="7">
    <source>
        <dbReference type="EMBL" id="AFM41257.1"/>
    </source>
</evidence>
<dbReference type="KEGG" id="dai:Desaci_2302"/>
<organism evidence="7 8">
    <name type="scientific">Desulfosporosinus acidiphilus (strain DSM 22704 / JCM 16185 / SJ4)</name>
    <dbReference type="NCBI Taxonomy" id="646529"/>
    <lineage>
        <taxon>Bacteria</taxon>
        <taxon>Bacillati</taxon>
        <taxon>Bacillota</taxon>
        <taxon>Clostridia</taxon>
        <taxon>Eubacteriales</taxon>
        <taxon>Desulfitobacteriaceae</taxon>
        <taxon>Desulfosporosinus</taxon>
    </lineage>
</organism>
<dbReference type="InterPro" id="IPR010327">
    <property type="entry name" value="FldB/FldC_alpha/beta"/>
</dbReference>
<dbReference type="Proteomes" id="UP000002892">
    <property type="component" value="Chromosome"/>
</dbReference>
<evidence type="ECO:0000256" key="6">
    <source>
        <dbReference type="SAM" id="MobiDB-lite"/>
    </source>
</evidence>
<dbReference type="eggNOG" id="COG1775">
    <property type="taxonomic scope" value="Bacteria"/>
</dbReference>
<dbReference type="GO" id="GO:0051536">
    <property type="term" value="F:iron-sulfur cluster binding"/>
    <property type="evidence" value="ECO:0007669"/>
    <property type="project" value="UniProtKB-KW"/>
</dbReference>
<dbReference type="HOGENOM" id="CLU_049730_0_0_9"/>
<proteinExistence type="inferred from homology"/>
<gene>
    <name evidence="7" type="ordered locus">Desaci_2302</name>
</gene>
<comment type="cofactor">
    <cofactor evidence="1">
        <name>[4Fe-4S] cluster</name>
        <dbReference type="ChEBI" id="CHEBI:49883"/>
    </cofactor>
</comment>
<dbReference type="GO" id="GO:0016836">
    <property type="term" value="F:hydro-lyase activity"/>
    <property type="evidence" value="ECO:0007669"/>
    <property type="project" value="UniProtKB-ARBA"/>
</dbReference>
<keyword evidence="3" id="KW-0479">Metal-binding</keyword>
<comment type="similarity">
    <text evidence="2">Belongs to the FldB/FldC dehydratase alpha/beta subunit family.</text>
</comment>
<dbReference type="PANTHER" id="PTHR30548:SF4">
    <property type="entry name" value="SUBUNIT OF OXYGEN-SENSITIVE 2-HYDROXYISOCAPROYL-COA DEHYDRATASE"/>
    <property type="match status" value="1"/>
</dbReference>
<keyword evidence="8" id="KW-1185">Reference proteome</keyword>
<keyword evidence="5" id="KW-0411">Iron-sulfur</keyword>
<name>I4D633_DESAJ</name>
<sequence length="424" mass="48284">MPISANNKSPQQGNVVNQERKIRHYRPLKSNAALKKTMRRYYALTNYHRYWGKTLNRPLAWVTSGAPVELLRAFKIHPAYPEQYAAIYSTHKATVKLCEVAEAEGYSLDLCSYARSHLGGVIRPDLAPYGGMPKPDLLVACNNICGTVLKWYEVLARHFNIPLLVLDTPFLNGELTSHAKEYVLNQLQGMIDELEIITGRKFNENLLAQQMRFSSEITSLWKETRQLCCSIPSPLNAPDLFIHMAPIVVLRGSQAGIDYYRQLKNEVQERVAKSLGAIENERIRLVWDNIAIWPRIFSFYKLFAEKGACFVTDTYSGGWAVDHAPGTPLESLAATYTEVFLNRSPDYRAKQLISLIKEYKANGFVMHSNRSCKPYSLVQEVIRRKVMRETGVPGLMIEADMADPRVYADEPVRNRVQAFLETFD</sequence>
<dbReference type="STRING" id="646529.Desaci_2302"/>
<evidence type="ECO:0000313" key="8">
    <source>
        <dbReference type="Proteomes" id="UP000002892"/>
    </source>
</evidence>
<evidence type="ECO:0000256" key="5">
    <source>
        <dbReference type="ARBA" id="ARBA00023014"/>
    </source>
</evidence>
<evidence type="ECO:0000256" key="2">
    <source>
        <dbReference type="ARBA" id="ARBA00005806"/>
    </source>
</evidence>
<dbReference type="Gene3D" id="3.40.50.11890">
    <property type="match status" value="1"/>
</dbReference>
<dbReference type="OrthoDB" id="9810278at2"/>
<dbReference type="Gene3D" id="3.40.50.11900">
    <property type="match status" value="1"/>
</dbReference>
<accession>I4D633</accession>
<reference evidence="7 8" key="1">
    <citation type="journal article" date="2012" name="J. Bacteriol.">
        <title>Complete genome sequences of Desulfosporosinus orientis DSM765T, Desulfosporosinus youngiae DSM17734T, Desulfosporosinus meridiei DSM13257T, and Desulfosporosinus acidiphilus DSM22704T.</title>
        <authorList>
            <person name="Pester M."/>
            <person name="Brambilla E."/>
            <person name="Alazard D."/>
            <person name="Rattei T."/>
            <person name="Weinmaier T."/>
            <person name="Han J."/>
            <person name="Lucas S."/>
            <person name="Lapidus A."/>
            <person name="Cheng J.F."/>
            <person name="Goodwin L."/>
            <person name="Pitluck S."/>
            <person name="Peters L."/>
            <person name="Ovchinnikova G."/>
            <person name="Teshima H."/>
            <person name="Detter J.C."/>
            <person name="Han C.S."/>
            <person name="Tapia R."/>
            <person name="Land M.L."/>
            <person name="Hauser L."/>
            <person name="Kyrpides N.C."/>
            <person name="Ivanova N.N."/>
            <person name="Pagani I."/>
            <person name="Huntmann M."/>
            <person name="Wei C.L."/>
            <person name="Davenport K.W."/>
            <person name="Daligault H."/>
            <person name="Chain P.S."/>
            <person name="Chen A."/>
            <person name="Mavromatis K."/>
            <person name="Markowitz V."/>
            <person name="Szeto E."/>
            <person name="Mikhailova N."/>
            <person name="Pati A."/>
            <person name="Wagner M."/>
            <person name="Woyke T."/>
            <person name="Ollivier B."/>
            <person name="Klenk H.P."/>
            <person name="Spring S."/>
            <person name="Loy A."/>
        </authorList>
    </citation>
    <scope>NUCLEOTIDE SEQUENCE [LARGE SCALE GENOMIC DNA]</scope>
    <source>
        <strain evidence="8">DSM 22704 / JCM 16185 / SJ4</strain>
    </source>
</reference>
<dbReference type="Pfam" id="PF06050">
    <property type="entry name" value="HGD-D"/>
    <property type="match status" value="1"/>
</dbReference>
<dbReference type="RefSeq" id="WP_014827260.1">
    <property type="nucleotide sequence ID" value="NC_018068.1"/>
</dbReference>
<feature type="region of interest" description="Disordered" evidence="6">
    <location>
        <begin position="1"/>
        <end position="20"/>
    </location>
</feature>
<evidence type="ECO:0000256" key="3">
    <source>
        <dbReference type="ARBA" id="ARBA00022723"/>
    </source>
</evidence>
<dbReference type="GO" id="GO:0046872">
    <property type="term" value="F:metal ion binding"/>
    <property type="evidence" value="ECO:0007669"/>
    <property type="project" value="UniProtKB-KW"/>
</dbReference>
<dbReference type="PANTHER" id="PTHR30548">
    <property type="entry name" value="2-HYDROXYGLUTARYL-COA DEHYDRATASE, D-COMPONENT-RELATED"/>
    <property type="match status" value="1"/>
</dbReference>
<protein>
    <submittedName>
        <fullName evidence="7">Benzoyl-CoA reductase/2-hydroxyglutaryl-CoA dehydratase subunit, BcrC/BadD/HgdB</fullName>
    </submittedName>
</protein>
<evidence type="ECO:0000256" key="4">
    <source>
        <dbReference type="ARBA" id="ARBA00023004"/>
    </source>
</evidence>
<evidence type="ECO:0000256" key="1">
    <source>
        <dbReference type="ARBA" id="ARBA00001966"/>
    </source>
</evidence>
<dbReference type="EMBL" id="CP003639">
    <property type="protein sequence ID" value="AFM41257.1"/>
    <property type="molecule type" value="Genomic_DNA"/>
</dbReference>
<dbReference type="AlphaFoldDB" id="I4D633"/>